<dbReference type="AlphaFoldDB" id="A0AAU7CF60"/>
<evidence type="ECO:0000313" key="1">
    <source>
        <dbReference type="EMBL" id="XBH03876.1"/>
    </source>
</evidence>
<name>A0AAU7CF60_9BACT</name>
<accession>A0AAU7CF60</accession>
<organism evidence="1">
    <name type="scientific">Singulisphaera sp. Ch08</name>
    <dbReference type="NCBI Taxonomy" id="3120278"/>
    <lineage>
        <taxon>Bacteria</taxon>
        <taxon>Pseudomonadati</taxon>
        <taxon>Planctomycetota</taxon>
        <taxon>Planctomycetia</taxon>
        <taxon>Isosphaerales</taxon>
        <taxon>Isosphaeraceae</taxon>
        <taxon>Singulisphaera</taxon>
    </lineage>
</organism>
<dbReference type="EMBL" id="CP155447">
    <property type="protein sequence ID" value="XBH03876.1"/>
    <property type="molecule type" value="Genomic_DNA"/>
</dbReference>
<gene>
    <name evidence="1" type="ORF">V5E97_37100</name>
</gene>
<sequence length="50" mass="5866">MRLEGTSTQSSLAALVLESRWVTLRRHYNVRLEFQERCPSDFYNSAIFGE</sequence>
<evidence type="ECO:0008006" key="2">
    <source>
        <dbReference type="Google" id="ProtNLM"/>
    </source>
</evidence>
<dbReference type="RefSeq" id="WP_406696618.1">
    <property type="nucleotide sequence ID" value="NZ_CP155447.1"/>
</dbReference>
<reference evidence="1" key="1">
    <citation type="submission" date="2024-05" db="EMBL/GenBank/DDBJ databases">
        <title>Planctomycetes of the genus Singulisphaera possess chitinolytic capabilities.</title>
        <authorList>
            <person name="Ivanova A."/>
        </authorList>
    </citation>
    <scope>NUCLEOTIDE SEQUENCE</scope>
    <source>
        <strain evidence="1">Ch08T</strain>
    </source>
</reference>
<protein>
    <recommendedName>
        <fullName evidence="2">Transposase</fullName>
    </recommendedName>
</protein>
<proteinExistence type="predicted"/>